<dbReference type="AlphaFoldDB" id="A0A0F9VGK6"/>
<protein>
    <submittedName>
        <fullName evidence="2">Uncharacterized protein</fullName>
    </submittedName>
</protein>
<reference evidence="2" key="1">
    <citation type="journal article" date="2015" name="Nature">
        <title>Complex archaea that bridge the gap between prokaryotes and eukaryotes.</title>
        <authorList>
            <person name="Spang A."/>
            <person name="Saw J.H."/>
            <person name="Jorgensen S.L."/>
            <person name="Zaremba-Niedzwiedzka K."/>
            <person name="Martijn J."/>
            <person name="Lind A.E."/>
            <person name="van Eijk R."/>
            <person name="Schleper C."/>
            <person name="Guy L."/>
            <person name="Ettema T.J."/>
        </authorList>
    </citation>
    <scope>NUCLEOTIDE SEQUENCE</scope>
</reference>
<accession>A0A0F9VGK6</accession>
<sequence length="92" mass="9992">MADRSEPQAPKIEFPCQYPIKIIGAAGDDFAEVVCTVVEKHAPGVDTTSIEIKDSKNGRFLSLRIVITATGPEQLDALHKDLKATGRVQMVL</sequence>
<organism evidence="2">
    <name type="scientific">marine sediment metagenome</name>
    <dbReference type="NCBI Taxonomy" id="412755"/>
    <lineage>
        <taxon>unclassified sequences</taxon>
        <taxon>metagenomes</taxon>
        <taxon>ecological metagenomes</taxon>
    </lineage>
</organism>
<proteinExistence type="inferred from homology"/>
<evidence type="ECO:0000256" key="1">
    <source>
        <dbReference type="ARBA" id="ARBA00008460"/>
    </source>
</evidence>
<name>A0A0F9VGK6_9ZZZZ</name>
<dbReference type="SUPFAM" id="SSF117991">
    <property type="entry name" value="YbeD/HP0495-like"/>
    <property type="match status" value="1"/>
</dbReference>
<dbReference type="HAMAP" id="MF_00659">
    <property type="entry name" value="UPF0250"/>
    <property type="match status" value="1"/>
</dbReference>
<dbReference type="EMBL" id="LAZR01000028">
    <property type="protein sequence ID" value="KKO03180.1"/>
    <property type="molecule type" value="Genomic_DNA"/>
</dbReference>
<dbReference type="InterPro" id="IPR027471">
    <property type="entry name" value="YbeD-like_sf"/>
</dbReference>
<dbReference type="InterPro" id="IPR007454">
    <property type="entry name" value="UPF0250_YbeD-like"/>
</dbReference>
<dbReference type="Pfam" id="PF04359">
    <property type="entry name" value="DUF493"/>
    <property type="match status" value="1"/>
</dbReference>
<gene>
    <name evidence="2" type="ORF">LCGC14_0101010</name>
</gene>
<dbReference type="PANTHER" id="PTHR38036:SF1">
    <property type="entry name" value="UPF0250 PROTEIN YBED"/>
    <property type="match status" value="1"/>
</dbReference>
<comment type="similarity">
    <text evidence="1">Belongs to the UPF0250 family.</text>
</comment>
<dbReference type="PANTHER" id="PTHR38036">
    <property type="entry name" value="UPF0250 PROTEIN YBED"/>
    <property type="match status" value="1"/>
</dbReference>
<dbReference type="GO" id="GO:0005829">
    <property type="term" value="C:cytosol"/>
    <property type="evidence" value="ECO:0007669"/>
    <property type="project" value="TreeGrafter"/>
</dbReference>
<dbReference type="Gene3D" id="3.30.70.260">
    <property type="match status" value="1"/>
</dbReference>
<comment type="caution">
    <text evidence="2">The sequence shown here is derived from an EMBL/GenBank/DDBJ whole genome shotgun (WGS) entry which is preliminary data.</text>
</comment>
<evidence type="ECO:0000313" key="2">
    <source>
        <dbReference type="EMBL" id="KKO03180.1"/>
    </source>
</evidence>